<dbReference type="RefSeq" id="WP_264226723.1">
    <property type="nucleotide sequence ID" value="NZ_CP107716.1"/>
</dbReference>
<dbReference type="InterPro" id="IPR008995">
    <property type="entry name" value="Mo/tungstate-bd_C_term_dom"/>
</dbReference>
<accession>A0ABY6IR96</accession>
<keyword evidence="2" id="KW-0547">Nucleotide-binding</keyword>
<name>A0ABY6IR96_9HYPH</name>
<dbReference type="SUPFAM" id="SSF50331">
    <property type="entry name" value="MOP-like"/>
    <property type="match status" value="1"/>
</dbReference>
<dbReference type="PROSITE" id="PS50893">
    <property type="entry name" value="ABC_TRANSPORTER_2"/>
    <property type="match status" value="1"/>
</dbReference>
<evidence type="ECO:0000313" key="5">
    <source>
        <dbReference type="EMBL" id="UYQ73135.1"/>
    </source>
</evidence>
<protein>
    <submittedName>
        <fullName evidence="5">ABC transporter ATP-binding protein</fullName>
    </submittedName>
</protein>
<dbReference type="InterPro" id="IPR050093">
    <property type="entry name" value="ABC_SmlMolc_Importer"/>
</dbReference>
<reference evidence="5" key="1">
    <citation type="submission" date="2022-10" db="EMBL/GenBank/DDBJ databases">
        <title>YIM 151497 complete genome.</title>
        <authorList>
            <person name="Chen X."/>
        </authorList>
    </citation>
    <scope>NUCLEOTIDE SEQUENCE</scope>
    <source>
        <strain evidence="5">YIM 151497</strain>
    </source>
</reference>
<keyword evidence="3 5" id="KW-0067">ATP-binding</keyword>
<evidence type="ECO:0000256" key="2">
    <source>
        <dbReference type="ARBA" id="ARBA00022741"/>
    </source>
</evidence>
<evidence type="ECO:0000256" key="1">
    <source>
        <dbReference type="ARBA" id="ARBA00022448"/>
    </source>
</evidence>
<proteinExistence type="predicted"/>
<dbReference type="EMBL" id="CP107716">
    <property type="protein sequence ID" value="UYQ73135.1"/>
    <property type="molecule type" value="Genomic_DNA"/>
</dbReference>
<dbReference type="Pfam" id="PF00005">
    <property type="entry name" value="ABC_tran"/>
    <property type="match status" value="1"/>
</dbReference>
<dbReference type="Gene3D" id="3.40.50.300">
    <property type="entry name" value="P-loop containing nucleotide triphosphate hydrolases"/>
    <property type="match status" value="1"/>
</dbReference>
<dbReference type="GO" id="GO:0005524">
    <property type="term" value="F:ATP binding"/>
    <property type="evidence" value="ECO:0007669"/>
    <property type="project" value="UniProtKB-KW"/>
</dbReference>
<keyword evidence="6" id="KW-1185">Reference proteome</keyword>
<keyword evidence="1" id="KW-0813">Transport</keyword>
<evidence type="ECO:0000256" key="3">
    <source>
        <dbReference type="ARBA" id="ARBA00022840"/>
    </source>
</evidence>
<dbReference type="Proteomes" id="UP001163882">
    <property type="component" value="Chromosome"/>
</dbReference>
<dbReference type="InterPro" id="IPR003439">
    <property type="entry name" value="ABC_transporter-like_ATP-bd"/>
</dbReference>
<dbReference type="InterPro" id="IPR027417">
    <property type="entry name" value="P-loop_NTPase"/>
</dbReference>
<feature type="domain" description="ABC transporter" evidence="4">
    <location>
        <begin position="4"/>
        <end position="238"/>
    </location>
</feature>
<dbReference type="SMART" id="SM00382">
    <property type="entry name" value="AAA"/>
    <property type="match status" value="1"/>
</dbReference>
<organism evidence="5 6">
    <name type="scientific">Pelagibacterium flavum</name>
    <dbReference type="NCBI Taxonomy" id="2984530"/>
    <lineage>
        <taxon>Bacteria</taxon>
        <taxon>Pseudomonadati</taxon>
        <taxon>Pseudomonadota</taxon>
        <taxon>Alphaproteobacteria</taxon>
        <taxon>Hyphomicrobiales</taxon>
        <taxon>Devosiaceae</taxon>
        <taxon>Pelagibacterium</taxon>
    </lineage>
</organism>
<evidence type="ECO:0000259" key="4">
    <source>
        <dbReference type="PROSITE" id="PS50893"/>
    </source>
</evidence>
<gene>
    <name evidence="5" type="ORF">OF122_05055</name>
</gene>
<dbReference type="InterPro" id="IPR013611">
    <property type="entry name" value="Transp-assoc_OB_typ2"/>
</dbReference>
<dbReference type="PANTHER" id="PTHR42781">
    <property type="entry name" value="SPERMIDINE/PUTRESCINE IMPORT ATP-BINDING PROTEIN POTA"/>
    <property type="match status" value="1"/>
</dbReference>
<dbReference type="Pfam" id="PF08402">
    <property type="entry name" value="TOBE_2"/>
    <property type="match status" value="1"/>
</dbReference>
<dbReference type="PANTHER" id="PTHR42781:SF4">
    <property type="entry name" value="SPERMIDINE_PUTRESCINE IMPORT ATP-BINDING PROTEIN POTA"/>
    <property type="match status" value="1"/>
</dbReference>
<dbReference type="InterPro" id="IPR003593">
    <property type="entry name" value="AAA+_ATPase"/>
</dbReference>
<evidence type="ECO:0000313" key="6">
    <source>
        <dbReference type="Proteomes" id="UP001163882"/>
    </source>
</evidence>
<dbReference type="SUPFAM" id="SSF52540">
    <property type="entry name" value="P-loop containing nucleoside triphosphate hydrolases"/>
    <property type="match status" value="1"/>
</dbReference>
<sequence length="352" mass="37891">MANVNLRGVRKKFGTVSVVDGVSIDVEDGEFIALLGPSGCGKTTLLRLIAGLERSDAGEISIGGNIVSSASDHVDPEDRNLGMMFQSYALWPTMSVAGNVGFALKAAGLTREDRDRRVNAALEKVGMTAFAMRRPSQLSGGQRQRTALARCLALEPRLLLLDEPLANLDAHLRHEMQTEFRRIHRETGSTFIFVTHDQNEAMALAQRIAVMDKGRLQQVGTPEELYTRPQTEMVARFLGGGMVVPGTVTQSHNGAARARLAGYDFSARGDAAPGPAQICLRPETIEIGNTSRSGVRARVVDIVYRGGNYQHKLVPEGVGATMFDANSTTPFPPGSDVSLHIQDAWIVPGAAS</sequence>